<feature type="non-terminal residue" evidence="4">
    <location>
        <position position="1"/>
    </location>
</feature>
<dbReference type="SUPFAM" id="SSF54277">
    <property type="entry name" value="CAD &amp; PB1 domains"/>
    <property type="match status" value="1"/>
</dbReference>
<keyword evidence="5" id="KW-1185">Reference proteome</keyword>
<dbReference type="Pfam" id="PF02017">
    <property type="entry name" value="CIDE-N"/>
    <property type="match status" value="1"/>
</dbReference>
<evidence type="ECO:0000313" key="4">
    <source>
        <dbReference type="EMBL" id="TRY97703.1"/>
    </source>
</evidence>
<dbReference type="GO" id="GO:0006915">
    <property type="term" value="P:apoptotic process"/>
    <property type="evidence" value="ECO:0007669"/>
    <property type="project" value="UniProtKB-UniRule"/>
</dbReference>
<evidence type="ECO:0000256" key="1">
    <source>
        <dbReference type="ARBA" id="ARBA00022703"/>
    </source>
</evidence>
<organism evidence="4 5">
    <name type="scientific">Danionella cerebrum</name>
    <dbReference type="NCBI Taxonomy" id="2873325"/>
    <lineage>
        <taxon>Eukaryota</taxon>
        <taxon>Metazoa</taxon>
        <taxon>Chordata</taxon>
        <taxon>Craniata</taxon>
        <taxon>Vertebrata</taxon>
        <taxon>Euteleostomi</taxon>
        <taxon>Actinopterygii</taxon>
        <taxon>Neopterygii</taxon>
        <taxon>Teleostei</taxon>
        <taxon>Ostariophysi</taxon>
        <taxon>Cypriniformes</taxon>
        <taxon>Danionidae</taxon>
        <taxon>Danioninae</taxon>
        <taxon>Danionella</taxon>
    </lineage>
</organism>
<reference evidence="4 5" key="1">
    <citation type="journal article" date="2019" name="Sci. Data">
        <title>Hybrid genome assembly and annotation of Danionella translucida.</title>
        <authorList>
            <person name="Kadobianskyi M."/>
            <person name="Schulze L."/>
            <person name="Schuelke M."/>
            <person name="Judkewitz B."/>
        </authorList>
    </citation>
    <scope>NUCLEOTIDE SEQUENCE [LARGE SCALE GENOMIC DNA]</scope>
    <source>
        <strain evidence="4 5">Bolton</strain>
    </source>
</reference>
<dbReference type="Proteomes" id="UP000316079">
    <property type="component" value="Unassembled WGS sequence"/>
</dbReference>
<dbReference type="SMART" id="SM00266">
    <property type="entry name" value="CAD"/>
    <property type="match status" value="1"/>
</dbReference>
<dbReference type="GO" id="GO:0042981">
    <property type="term" value="P:regulation of apoptotic process"/>
    <property type="evidence" value="ECO:0007669"/>
    <property type="project" value="TreeGrafter"/>
</dbReference>
<dbReference type="PANTHER" id="PTHR12306">
    <property type="entry name" value="CELL DEATH ACTIVATOR CIDE"/>
    <property type="match status" value="1"/>
</dbReference>
<dbReference type="AlphaFoldDB" id="A0A553R6A6"/>
<feature type="domain" description="CIDE-N" evidence="3">
    <location>
        <begin position="27"/>
        <end position="103"/>
    </location>
</feature>
<gene>
    <name evidence="4" type="ORF">DNTS_004724</name>
</gene>
<name>A0A553R6A6_9TELE</name>
<dbReference type="EMBL" id="SRMA01025214">
    <property type="protein sequence ID" value="TRY97703.1"/>
    <property type="molecule type" value="Genomic_DNA"/>
</dbReference>
<sequence length="189" mass="20981">FKSLFSPDRCVGACGSMKQQLLPRWTHSRPFRVITSDRTMKKGIMAENLQDLRNKVMDIFQILCVSTLVLDEDGTGIDTEDFFQTLKDNTVLMVLENGQKWTPPKSHANAARSPGLSQFSSKFSPGLMQLKLQSRASASPQVPISSQCIPTSSGPKPMQPYKFVPSQCSPELHKIQYKANPAPEVPILS</sequence>
<keyword evidence="1 2" id="KW-0053">Apoptosis</keyword>
<dbReference type="STRING" id="623744.A0A553R6A6"/>
<dbReference type="PANTHER" id="PTHR12306:SF9">
    <property type="entry name" value="LIPID TRANSFERASE CIDEC"/>
    <property type="match status" value="1"/>
</dbReference>
<dbReference type="Gene3D" id="3.10.20.10">
    <property type="match status" value="1"/>
</dbReference>
<evidence type="ECO:0000256" key="2">
    <source>
        <dbReference type="PROSITE-ProRule" id="PRU00447"/>
    </source>
</evidence>
<dbReference type="OrthoDB" id="6475906at2759"/>
<proteinExistence type="predicted"/>
<dbReference type="PROSITE" id="PS51135">
    <property type="entry name" value="CIDE_N"/>
    <property type="match status" value="1"/>
</dbReference>
<evidence type="ECO:0000259" key="3">
    <source>
        <dbReference type="PROSITE" id="PS51135"/>
    </source>
</evidence>
<comment type="caution">
    <text evidence="4">The sequence shown here is derived from an EMBL/GenBank/DDBJ whole genome shotgun (WGS) entry which is preliminary data.</text>
</comment>
<protein>
    <recommendedName>
        <fullName evidence="3">CIDE-N domain-containing protein</fullName>
    </recommendedName>
</protein>
<evidence type="ECO:0000313" key="5">
    <source>
        <dbReference type="Proteomes" id="UP000316079"/>
    </source>
</evidence>
<accession>A0A553R6A6</accession>
<dbReference type="InterPro" id="IPR003508">
    <property type="entry name" value="CIDE-N_dom"/>
</dbReference>